<dbReference type="SUPFAM" id="SSF54593">
    <property type="entry name" value="Glyoxalase/Bleomycin resistance protein/Dihydroxybiphenyl dioxygenase"/>
    <property type="match status" value="2"/>
</dbReference>
<accession>A0ABP5D3D2</accession>
<evidence type="ECO:0000313" key="2">
    <source>
        <dbReference type="EMBL" id="GAA1973378.1"/>
    </source>
</evidence>
<dbReference type="EMBL" id="BAAAPU010000003">
    <property type="protein sequence ID" value="GAA1973378.1"/>
    <property type="molecule type" value="Genomic_DNA"/>
</dbReference>
<keyword evidence="3" id="KW-1185">Reference proteome</keyword>
<feature type="domain" description="Glyoxalase-like" evidence="1">
    <location>
        <begin position="151"/>
        <end position="258"/>
    </location>
</feature>
<comment type="caution">
    <text evidence="2">The sequence shown here is derived from an EMBL/GenBank/DDBJ whole genome shotgun (WGS) entry which is preliminary data.</text>
</comment>
<dbReference type="PANTHER" id="PTHR35908">
    <property type="entry name" value="HYPOTHETICAL FUSION PROTEIN"/>
    <property type="match status" value="1"/>
</dbReference>
<dbReference type="Proteomes" id="UP001500013">
    <property type="component" value="Unassembled WGS sequence"/>
</dbReference>
<name>A0ABP5D3D2_9MICO</name>
<protein>
    <recommendedName>
        <fullName evidence="1">Glyoxalase-like domain-containing protein</fullName>
    </recommendedName>
</protein>
<dbReference type="Gene3D" id="3.10.180.10">
    <property type="entry name" value="2,3-Dihydroxybiphenyl 1,2-Dioxygenase, domain 1"/>
    <property type="match status" value="2"/>
</dbReference>
<evidence type="ECO:0000259" key="1">
    <source>
        <dbReference type="Pfam" id="PF18029"/>
    </source>
</evidence>
<sequence>MLPVCLAYSRTMTRVSWVTAFLDLPPDVHAVGTHFWAAVTGYAVSPPRGEEAEFTTLLPPVGDPYLKIQRTGCDDASAAGPGLHLDLHVASADHSAAGAQGLGATVLHRSEHGYVVLRSPGGFTFCFVHEQLSDRPLPTRWPQQHESIVDQVALDIPADDYETECGFWAALTGWPVRGSVSRPELRHLVRPDGIPIRLLLQRLGGEAVGPVTGHLDLACDDRPTEVSRHLGLGATLVADHGGGWTTLRDPTGALYCVTDRDPRSGLGR</sequence>
<evidence type="ECO:0000313" key="3">
    <source>
        <dbReference type="Proteomes" id="UP001500013"/>
    </source>
</evidence>
<gene>
    <name evidence="2" type="ORF">GCM10009817_12000</name>
</gene>
<dbReference type="InterPro" id="IPR029068">
    <property type="entry name" value="Glyas_Bleomycin-R_OHBP_Dase"/>
</dbReference>
<dbReference type="PANTHER" id="PTHR35908:SF1">
    <property type="entry name" value="CONSERVED PROTEIN"/>
    <property type="match status" value="1"/>
</dbReference>
<reference evidence="3" key="1">
    <citation type="journal article" date="2019" name="Int. J. Syst. Evol. Microbiol.">
        <title>The Global Catalogue of Microorganisms (GCM) 10K type strain sequencing project: providing services to taxonomists for standard genome sequencing and annotation.</title>
        <authorList>
            <consortium name="The Broad Institute Genomics Platform"/>
            <consortium name="The Broad Institute Genome Sequencing Center for Infectious Disease"/>
            <person name="Wu L."/>
            <person name="Ma J."/>
        </authorList>
    </citation>
    <scope>NUCLEOTIDE SEQUENCE [LARGE SCALE GENOMIC DNA]</scope>
    <source>
        <strain evidence="3">JCM 15628</strain>
    </source>
</reference>
<dbReference type="Pfam" id="PF18029">
    <property type="entry name" value="Glyoxalase_6"/>
    <property type="match status" value="2"/>
</dbReference>
<organism evidence="2 3">
    <name type="scientific">Terrabacter lapilli</name>
    <dbReference type="NCBI Taxonomy" id="436231"/>
    <lineage>
        <taxon>Bacteria</taxon>
        <taxon>Bacillati</taxon>
        <taxon>Actinomycetota</taxon>
        <taxon>Actinomycetes</taxon>
        <taxon>Micrococcales</taxon>
        <taxon>Intrasporangiaceae</taxon>
        <taxon>Terrabacter</taxon>
    </lineage>
</organism>
<dbReference type="CDD" id="cd06587">
    <property type="entry name" value="VOC"/>
    <property type="match status" value="1"/>
</dbReference>
<dbReference type="InterPro" id="IPR041581">
    <property type="entry name" value="Glyoxalase_6"/>
</dbReference>
<feature type="domain" description="Glyoxalase-like" evidence="1">
    <location>
        <begin position="31"/>
        <end position="128"/>
    </location>
</feature>
<proteinExistence type="predicted"/>